<sequence length="61" mass="6674">MQIIVSSFTIKNKEKVAACVIDDNVSKATNTPTLMFQWLSAEKSVFFYACHGISGIVSCTV</sequence>
<name>A0A2P2N5B8_RHIMU</name>
<organism evidence="1">
    <name type="scientific">Rhizophora mucronata</name>
    <name type="common">Asiatic mangrove</name>
    <dbReference type="NCBI Taxonomy" id="61149"/>
    <lineage>
        <taxon>Eukaryota</taxon>
        <taxon>Viridiplantae</taxon>
        <taxon>Streptophyta</taxon>
        <taxon>Embryophyta</taxon>
        <taxon>Tracheophyta</taxon>
        <taxon>Spermatophyta</taxon>
        <taxon>Magnoliopsida</taxon>
        <taxon>eudicotyledons</taxon>
        <taxon>Gunneridae</taxon>
        <taxon>Pentapetalae</taxon>
        <taxon>rosids</taxon>
        <taxon>fabids</taxon>
        <taxon>Malpighiales</taxon>
        <taxon>Rhizophoraceae</taxon>
        <taxon>Rhizophora</taxon>
    </lineage>
</organism>
<protein>
    <submittedName>
        <fullName evidence="1">Uncharacterized protein</fullName>
    </submittedName>
</protein>
<reference evidence="1" key="1">
    <citation type="submission" date="2018-02" db="EMBL/GenBank/DDBJ databases">
        <title>Rhizophora mucronata_Transcriptome.</title>
        <authorList>
            <person name="Meera S.P."/>
            <person name="Sreeshan A."/>
            <person name="Augustine A."/>
        </authorList>
    </citation>
    <scope>NUCLEOTIDE SEQUENCE</scope>
    <source>
        <tissue evidence="1">Leaf</tissue>
    </source>
</reference>
<dbReference type="EMBL" id="GGEC01057208">
    <property type="protein sequence ID" value="MBX37692.1"/>
    <property type="molecule type" value="Transcribed_RNA"/>
</dbReference>
<accession>A0A2P2N5B8</accession>
<proteinExistence type="predicted"/>
<evidence type="ECO:0000313" key="1">
    <source>
        <dbReference type="EMBL" id="MBX37692.1"/>
    </source>
</evidence>
<dbReference type="AlphaFoldDB" id="A0A2P2N5B8"/>